<dbReference type="SMART" id="SM00966">
    <property type="entry name" value="SpoVT_AbrB"/>
    <property type="match status" value="1"/>
</dbReference>
<organism evidence="2 3">
    <name type="scientific">Filibacter tadaridae</name>
    <dbReference type="NCBI Taxonomy" id="2483811"/>
    <lineage>
        <taxon>Bacteria</taxon>
        <taxon>Bacillati</taxon>
        <taxon>Bacillota</taxon>
        <taxon>Bacilli</taxon>
        <taxon>Bacillales</taxon>
        <taxon>Caryophanaceae</taxon>
        <taxon>Filibacter</taxon>
    </lineage>
</organism>
<dbReference type="InterPro" id="IPR007159">
    <property type="entry name" value="SpoVT-AbrB_dom"/>
</dbReference>
<evidence type="ECO:0000259" key="1">
    <source>
        <dbReference type="SMART" id="SM00966"/>
    </source>
</evidence>
<evidence type="ECO:0000313" key="3">
    <source>
        <dbReference type="Proteomes" id="UP000270468"/>
    </source>
</evidence>
<dbReference type="SUPFAM" id="SSF89447">
    <property type="entry name" value="AbrB/MazE/MraZ-like"/>
    <property type="match status" value="1"/>
</dbReference>
<evidence type="ECO:0000313" key="2">
    <source>
        <dbReference type="EMBL" id="VDC27577.1"/>
    </source>
</evidence>
<protein>
    <recommendedName>
        <fullName evidence="1">SpoVT-AbrB domain-containing protein</fullName>
    </recommendedName>
</protein>
<dbReference type="InterPro" id="IPR037914">
    <property type="entry name" value="SpoVT-AbrB_sf"/>
</dbReference>
<proteinExistence type="predicted"/>
<sequence>MENAMLSQKESTQMSIPKKIAVSKKRQMTIPKEFHDQLQIGDEVLCEMVDGILMIKPIPEEVDSSETILADLVREGYESGDEMVKEFVYRKSQLKSALQQLIDETRDGKIYSSTEDLFANLEEVENE</sequence>
<feature type="domain" description="SpoVT-AbrB" evidence="1">
    <location>
        <begin position="20"/>
        <end position="63"/>
    </location>
</feature>
<dbReference type="GO" id="GO:0003677">
    <property type="term" value="F:DNA binding"/>
    <property type="evidence" value="ECO:0007669"/>
    <property type="project" value="InterPro"/>
</dbReference>
<reference evidence="2 3" key="1">
    <citation type="submission" date="2018-11" db="EMBL/GenBank/DDBJ databases">
        <authorList>
            <person name="Criscuolo A."/>
        </authorList>
    </citation>
    <scope>NUCLEOTIDE SEQUENCE [LARGE SCALE GENOMIC DNA]</scope>
    <source>
        <strain evidence="2">ATB-66</strain>
    </source>
</reference>
<gene>
    <name evidence="2" type="ORF">FILTAD_01667</name>
</gene>
<dbReference type="EMBL" id="UXAV01000039">
    <property type="protein sequence ID" value="VDC27577.1"/>
    <property type="molecule type" value="Genomic_DNA"/>
</dbReference>
<name>A0A3P5X0I1_9BACL</name>
<dbReference type="OrthoDB" id="71707at2"/>
<dbReference type="AlphaFoldDB" id="A0A3P5X0I1"/>
<dbReference type="Proteomes" id="UP000270468">
    <property type="component" value="Unassembled WGS sequence"/>
</dbReference>
<accession>A0A3P5X0I1</accession>
<keyword evidence="3" id="KW-1185">Reference proteome</keyword>
<dbReference type="RefSeq" id="WP_124070049.1">
    <property type="nucleotide sequence ID" value="NZ_CBCRXF010000021.1"/>
</dbReference>